<reference evidence="1" key="1">
    <citation type="submission" date="2020-07" db="EMBL/GenBank/DDBJ databases">
        <title>Multicomponent nature underlies the extraordinary mechanical properties of spider dragline silk.</title>
        <authorList>
            <person name="Kono N."/>
            <person name="Nakamura H."/>
            <person name="Mori M."/>
            <person name="Yoshida Y."/>
            <person name="Ohtoshi R."/>
            <person name="Malay A.D."/>
            <person name="Moran D.A.P."/>
            <person name="Tomita M."/>
            <person name="Numata K."/>
            <person name="Arakawa K."/>
        </authorList>
    </citation>
    <scope>NUCLEOTIDE SEQUENCE</scope>
</reference>
<dbReference type="AlphaFoldDB" id="A0A8X6GNM1"/>
<evidence type="ECO:0000313" key="1">
    <source>
        <dbReference type="EMBL" id="GFR07473.1"/>
    </source>
</evidence>
<sequence>MSTEDVKAGDGSAMVWGVSSCHNMGPLIRLHTTLTGTEASCLITCTHSCPLCILTELGEFRHPTRPELLQSASRSILLNLDTSGGHQNPQT</sequence>
<organism evidence="1 2">
    <name type="scientific">Trichonephila clavata</name>
    <name type="common">Joro spider</name>
    <name type="synonym">Nephila clavata</name>
    <dbReference type="NCBI Taxonomy" id="2740835"/>
    <lineage>
        <taxon>Eukaryota</taxon>
        <taxon>Metazoa</taxon>
        <taxon>Ecdysozoa</taxon>
        <taxon>Arthropoda</taxon>
        <taxon>Chelicerata</taxon>
        <taxon>Arachnida</taxon>
        <taxon>Araneae</taxon>
        <taxon>Araneomorphae</taxon>
        <taxon>Entelegynae</taxon>
        <taxon>Araneoidea</taxon>
        <taxon>Nephilidae</taxon>
        <taxon>Trichonephila</taxon>
    </lineage>
</organism>
<dbReference type="Proteomes" id="UP000887116">
    <property type="component" value="Unassembled WGS sequence"/>
</dbReference>
<keyword evidence="2" id="KW-1185">Reference proteome</keyword>
<gene>
    <name evidence="1" type="primary">AVEN_123555_1</name>
    <name evidence="1" type="ORF">TNCT_393291</name>
</gene>
<dbReference type="EMBL" id="BMAO01006288">
    <property type="protein sequence ID" value="GFR07473.1"/>
    <property type="molecule type" value="Genomic_DNA"/>
</dbReference>
<accession>A0A8X6GNM1</accession>
<protein>
    <submittedName>
        <fullName evidence="1">Uncharacterized protein</fullName>
    </submittedName>
</protein>
<evidence type="ECO:0000313" key="2">
    <source>
        <dbReference type="Proteomes" id="UP000887116"/>
    </source>
</evidence>
<proteinExistence type="predicted"/>
<name>A0A8X6GNM1_TRICU</name>
<dbReference type="PROSITE" id="PS51257">
    <property type="entry name" value="PROKAR_LIPOPROTEIN"/>
    <property type="match status" value="1"/>
</dbReference>
<comment type="caution">
    <text evidence="1">The sequence shown here is derived from an EMBL/GenBank/DDBJ whole genome shotgun (WGS) entry which is preliminary data.</text>
</comment>